<evidence type="ECO:0000256" key="1">
    <source>
        <dbReference type="SAM" id="MobiDB-lite"/>
    </source>
</evidence>
<feature type="compositionally biased region" description="Acidic residues" evidence="1">
    <location>
        <begin position="166"/>
        <end position="178"/>
    </location>
</feature>
<comment type="caution">
    <text evidence="2">The sequence shown here is derived from an EMBL/GenBank/DDBJ whole genome shotgun (WGS) entry which is preliminary data.</text>
</comment>
<organism evidence="2 3">
    <name type="scientific">Hypothenemus hampei</name>
    <name type="common">Coffee berry borer</name>
    <dbReference type="NCBI Taxonomy" id="57062"/>
    <lineage>
        <taxon>Eukaryota</taxon>
        <taxon>Metazoa</taxon>
        <taxon>Ecdysozoa</taxon>
        <taxon>Arthropoda</taxon>
        <taxon>Hexapoda</taxon>
        <taxon>Insecta</taxon>
        <taxon>Pterygota</taxon>
        <taxon>Neoptera</taxon>
        <taxon>Endopterygota</taxon>
        <taxon>Coleoptera</taxon>
        <taxon>Polyphaga</taxon>
        <taxon>Cucujiformia</taxon>
        <taxon>Curculionidae</taxon>
        <taxon>Scolytinae</taxon>
        <taxon>Hypothenemus</taxon>
    </lineage>
</organism>
<evidence type="ECO:0000313" key="3">
    <source>
        <dbReference type="Proteomes" id="UP001566132"/>
    </source>
</evidence>
<gene>
    <name evidence="2" type="ORF">ABEB36_015649</name>
</gene>
<proteinExistence type="predicted"/>
<keyword evidence="3" id="KW-1185">Reference proteome</keyword>
<protein>
    <submittedName>
        <fullName evidence="2">Uncharacterized protein</fullName>
    </submittedName>
</protein>
<feature type="region of interest" description="Disordered" evidence="1">
    <location>
        <begin position="141"/>
        <end position="178"/>
    </location>
</feature>
<evidence type="ECO:0000313" key="2">
    <source>
        <dbReference type="EMBL" id="KAL1487672.1"/>
    </source>
</evidence>
<name>A0ABD1DZ60_HYPHA</name>
<sequence length="211" mass="24137">MYFSWQPSIDLVQFLYYRQLWSLVFPFCNIISFPIFNQLIEEILINIVKKNPFSSAEEIEILYLETMGSTFDCVSPRPINEVLNEIPGVFCLDEHVNYIPFDEELYESPYWGGQEVEEEEEEEMANEEDGEEVMVIDNDETDDVDDGEEEIDAMNEAEGGSKPSTDIDDSGWGDELTDISDDIFGDFGWDGTPDMCPNHPGGCYCDSDCDF</sequence>
<dbReference type="AlphaFoldDB" id="A0ABD1DZ60"/>
<accession>A0ABD1DZ60</accession>
<feature type="compositionally biased region" description="Acidic residues" evidence="1">
    <location>
        <begin position="141"/>
        <end position="155"/>
    </location>
</feature>
<reference evidence="2 3" key="1">
    <citation type="submission" date="2024-05" db="EMBL/GenBank/DDBJ databases">
        <title>Genetic variation in Jamaican populations of the coffee berry borer (Hypothenemus hampei).</title>
        <authorList>
            <person name="Errbii M."/>
            <person name="Myrie A."/>
        </authorList>
    </citation>
    <scope>NUCLEOTIDE SEQUENCE [LARGE SCALE GENOMIC DNA]</scope>
    <source>
        <strain evidence="2">JA-Hopewell-2020-01-JO</strain>
        <tissue evidence="2">Whole body</tissue>
    </source>
</reference>
<dbReference type="EMBL" id="JBDJPC010000021">
    <property type="protein sequence ID" value="KAL1487672.1"/>
    <property type="molecule type" value="Genomic_DNA"/>
</dbReference>
<dbReference type="Proteomes" id="UP001566132">
    <property type="component" value="Unassembled WGS sequence"/>
</dbReference>